<dbReference type="SUPFAM" id="SSF50494">
    <property type="entry name" value="Trypsin-like serine proteases"/>
    <property type="match status" value="1"/>
</dbReference>
<evidence type="ECO:0000256" key="2">
    <source>
        <dbReference type="ARBA" id="ARBA00022670"/>
    </source>
</evidence>
<reference evidence="5 6" key="1">
    <citation type="journal article" date="2016" name="Sci. Rep.">
        <title>Metabolic traits of an uncultured archaeal lineage -MSBL1- from brine pools of the Red Sea.</title>
        <authorList>
            <person name="Mwirichia R."/>
            <person name="Alam I."/>
            <person name="Rashid M."/>
            <person name="Vinu M."/>
            <person name="Ba-Alawi W."/>
            <person name="Anthony Kamau A."/>
            <person name="Kamanda Ngugi D."/>
            <person name="Goker M."/>
            <person name="Klenk H.P."/>
            <person name="Bajic V."/>
            <person name="Stingl U."/>
        </authorList>
    </citation>
    <scope>NUCLEOTIDE SEQUENCE [LARGE SCALE GENOMIC DNA]</scope>
    <source>
        <strain evidence="5">SCGC-AAA259I07</strain>
    </source>
</reference>
<dbReference type="InterPro" id="IPR001478">
    <property type="entry name" value="PDZ"/>
</dbReference>
<evidence type="ECO:0000313" key="6">
    <source>
        <dbReference type="Proteomes" id="UP000070155"/>
    </source>
</evidence>
<dbReference type="SUPFAM" id="SSF50156">
    <property type="entry name" value="PDZ domain-like"/>
    <property type="match status" value="1"/>
</dbReference>
<evidence type="ECO:0000259" key="4">
    <source>
        <dbReference type="SMART" id="SM00228"/>
    </source>
</evidence>
<dbReference type="Pfam" id="PF13180">
    <property type="entry name" value="PDZ_2"/>
    <property type="match status" value="1"/>
</dbReference>
<dbReference type="Proteomes" id="UP000070155">
    <property type="component" value="Unassembled WGS sequence"/>
</dbReference>
<feature type="domain" description="PDZ" evidence="4">
    <location>
        <begin position="205"/>
        <end position="287"/>
    </location>
</feature>
<evidence type="ECO:0000313" key="5">
    <source>
        <dbReference type="EMBL" id="KXA94984.1"/>
    </source>
</evidence>
<dbReference type="PRINTS" id="PR00834">
    <property type="entry name" value="PROTEASES2C"/>
</dbReference>
<keyword evidence="3" id="KW-0378">Hydrolase</keyword>
<protein>
    <recommendedName>
        <fullName evidence="4">PDZ domain-containing protein</fullName>
    </recommendedName>
</protein>
<dbReference type="InterPro" id="IPR001940">
    <property type="entry name" value="Peptidase_S1C"/>
</dbReference>
<dbReference type="Gene3D" id="2.30.42.10">
    <property type="match status" value="1"/>
</dbReference>
<sequence length="302" mass="32080">MENSVVEIRVTKTSGGFFETEQTALGSGFVYDKSGHVITNQHVVEGADEILVKFYNGETVKAKVIGSDSYSDLAVIKVDMTELDCRLDPVFLGDSSVLETGDPIVTVGSPYGLEGTTTFGIVSQTGRVLSSETRYLIPGVIQIDAPINSGNSGGPLLNMTGRVVGVTTAIQSETGTFSGIGYAVSSNLVNRVVESLIEEGEHSYAWLGISGQKVTYEIAQQKGLERTRGFLVKNVTQNGPSSDKVKENDIILKIDGREVMGIGDILSYIGLEKAPGNDVSLKILTNGEETAVAVNLGVRPSP</sequence>
<dbReference type="PANTHER" id="PTHR43343">
    <property type="entry name" value="PEPTIDASE S12"/>
    <property type="match status" value="1"/>
</dbReference>
<dbReference type="Gene3D" id="2.40.10.10">
    <property type="entry name" value="Trypsin-like serine proteases"/>
    <property type="match status" value="2"/>
</dbReference>
<keyword evidence="2" id="KW-0645">Protease</keyword>
<dbReference type="GO" id="GO:0004252">
    <property type="term" value="F:serine-type endopeptidase activity"/>
    <property type="evidence" value="ECO:0007669"/>
    <property type="project" value="InterPro"/>
</dbReference>
<comment type="similarity">
    <text evidence="1">Belongs to the peptidase S1C family.</text>
</comment>
<evidence type="ECO:0000256" key="1">
    <source>
        <dbReference type="ARBA" id="ARBA00010541"/>
    </source>
</evidence>
<dbReference type="Pfam" id="PF13365">
    <property type="entry name" value="Trypsin_2"/>
    <property type="match status" value="1"/>
</dbReference>
<accession>A0A133ULB8</accession>
<dbReference type="InterPro" id="IPR051201">
    <property type="entry name" value="Chloro_Bact_Ser_Proteases"/>
</dbReference>
<gene>
    <name evidence="5" type="ORF">AKJ36_01770</name>
</gene>
<comment type="caution">
    <text evidence="5">The sequence shown here is derived from an EMBL/GenBank/DDBJ whole genome shotgun (WGS) entry which is preliminary data.</text>
</comment>
<dbReference type="EMBL" id="LHXQ01000019">
    <property type="protein sequence ID" value="KXA94984.1"/>
    <property type="molecule type" value="Genomic_DNA"/>
</dbReference>
<organism evidence="5 6">
    <name type="scientific">candidate division MSBL1 archaeon SCGC-AAA259I07</name>
    <dbReference type="NCBI Taxonomy" id="1698266"/>
    <lineage>
        <taxon>Archaea</taxon>
        <taxon>Methanobacteriati</taxon>
        <taxon>Methanobacteriota</taxon>
        <taxon>candidate division MSBL1</taxon>
    </lineage>
</organism>
<name>A0A133ULB8_9EURY</name>
<proteinExistence type="inferred from homology"/>
<dbReference type="InterPro" id="IPR009003">
    <property type="entry name" value="Peptidase_S1_PA"/>
</dbReference>
<dbReference type="AlphaFoldDB" id="A0A133ULB8"/>
<evidence type="ECO:0000256" key="3">
    <source>
        <dbReference type="ARBA" id="ARBA00022801"/>
    </source>
</evidence>
<dbReference type="PANTHER" id="PTHR43343:SF3">
    <property type="entry name" value="PROTEASE DO-LIKE 8, CHLOROPLASTIC"/>
    <property type="match status" value="1"/>
</dbReference>
<dbReference type="InterPro" id="IPR036034">
    <property type="entry name" value="PDZ_sf"/>
</dbReference>
<dbReference type="InterPro" id="IPR043504">
    <property type="entry name" value="Peptidase_S1_PA_chymotrypsin"/>
</dbReference>
<keyword evidence="6" id="KW-1185">Reference proteome</keyword>
<dbReference type="SMART" id="SM00228">
    <property type="entry name" value="PDZ"/>
    <property type="match status" value="1"/>
</dbReference>
<dbReference type="GO" id="GO:0006508">
    <property type="term" value="P:proteolysis"/>
    <property type="evidence" value="ECO:0007669"/>
    <property type="project" value="UniProtKB-KW"/>
</dbReference>